<keyword evidence="4" id="KW-0540">Nuclease</keyword>
<dbReference type="GO" id="GO:0000712">
    <property type="term" value="P:resolution of meiotic recombination intermediates"/>
    <property type="evidence" value="ECO:0007669"/>
    <property type="project" value="TreeGrafter"/>
</dbReference>
<dbReference type="GO" id="GO:0031573">
    <property type="term" value="P:mitotic intra-S DNA damage checkpoint signaling"/>
    <property type="evidence" value="ECO:0007669"/>
    <property type="project" value="TreeGrafter"/>
</dbReference>
<keyword evidence="6" id="KW-0255">Endonuclease</keyword>
<accession>A0A7I8VPZ2</accession>
<evidence type="ECO:0000256" key="5">
    <source>
        <dbReference type="ARBA" id="ARBA00022723"/>
    </source>
</evidence>
<evidence type="ECO:0000256" key="6">
    <source>
        <dbReference type="ARBA" id="ARBA00022759"/>
    </source>
</evidence>
<dbReference type="PANTHER" id="PTHR21077">
    <property type="entry name" value="EME1 PROTEIN"/>
    <property type="match status" value="1"/>
</dbReference>
<evidence type="ECO:0000256" key="1">
    <source>
        <dbReference type="ARBA" id="ARBA00001946"/>
    </source>
</evidence>
<keyword evidence="13" id="KW-0469">Meiosis</keyword>
<dbReference type="Gene3D" id="3.40.50.10130">
    <property type="match status" value="1"/>
</dbReference>
<comment type="similarity">
    <text evidence="3">Belongs to the EME1/MMS4 family.</text>
</comment>
<dbReference type="GO" id="GO:0048476">
    <property type="term" value="C:Holliday junction resolvase complex"/>
    <property type="evidence" value="ECO:0007669"/>
    <property type="project" value="InterPro"/>
</dbReference>
<dbReference type="GO" id="GO:0005634">
    <property type="term" value="C:nucleus"/>
    <property type="evidence" value="ECO:0007669"/>
    <property type="project" value="UniProtKB-SubCell"/>
</dbReference>
<dbReference type="GO" id="GO:0008821">
    <property type="term" value="F:crossover junction DNA endonuclease activity"/>
    <property type="evidence" value="ECO:0007669"/>
    <property type="project" value="TreeGrafter"/>
</dbReference>
<dbReference type="Pfam" id="PF21292">
    <property type="entry name" value="EME1-MUS81_C"/>
    <property type="match status" value="1"/>
</dbReference>
<evidence type="ECO:0000313" key="15">
    <source>
        <dbReference type="EMBL" id="CAD5117815.1"/>
    </source>
</evidence>
<dbReference type="FunFam" id="1.10.150.670:FF:000002">
    <property type="entry name" value="Crossover junction endonuclease EME1"/>
    <property type="match status" value="1"/>
</dbReference>
<keyword evidence="9" id="KW-0460">Magnesium</keyword>
<dbReference type="PANTHER" id="PTHR21077:SF5">
    <property type="entry name" value="CROSSOVER JUNCTION ENDONUCLEASE MMS4"/>
    <property type="match status" value="1"/>
</dbReference>
<dbReference type="OrthoDB" id="343092at2759"/>
<sequence length="382" mass="44062">MSVLDEKNIYMDNDSLENDRNRKYKLDTVKEAKKKEREEKKLKKQQDQLKRQYEREVRKQTKPGECQKLLTALIEPSVIKLSYGPGILDSLTKQSIKYDIQEQPIAGLITFVRQISSLKQIDGKLDTDLSEQLEKNALYLMSLEEFLNCVSANNKPIEGSPQCNLSRRILYLNEITRHRQLTVFVKGLDDHYRDQRRKENKAYKAKCQGNRKNEYNSTFQVTKNEIDQALIEIQIKFNVIFRFFEKDADIATAIAHYAKAIAEYPFKKQRMESNFSFHAESSGSLRVADDGSGVSHIWKNQLQQFKNVSTDVANAIVSHYPTPSNLLQAYERVPITEAQHLLQNIEVRRGAGLVSTSRKVGKELSKKLHTFITSQSDNIIVQ</sequence>
<keyword evidence="8" id="KW-0378">Hydrolase</keyword>
<evidence type="ECO:0000256" key="12">
    <source>
        <dbReference type="ARBA" id="ARBA00023242"/>
    </source>
</evidence>
<proteinExistence type="inferred from homology"/>
<evidence type="ECO:0000256" key="14">
    <source>
        <dbReference type="SAM" id="MobiDB-lite"/>
    </source>
</evidence>
<reference evidence="15 16" key="1">
    <citation type="submission" date="2020-08" db="EMBL/GenBank/DDBJ databases">
        <authorList>
            <person name="Hejnol A."/>
        </authorList>
    </citation>
    <scope>NUCLEOTIDE SEQUENCE [LARGE SCALE GENOMIC DNA]</scope>
</reference>
<protein>
    <submittedName>
        <fullName evidence="15">DgyrCDS6564</fullName>
    </submittedName>
</protein>
<evidence type="ECO:0000256" key="10">
    <source>
        <dbReference type="ARBA" id="ARBA00023172"/>
    </source>
</evidence>
<evidence type="ECO:0000256" key="9">
    <source>
        <dbReference type="ARBA" id="ARBA00022842"/>
    </source>
</evidence>
<evidence type="ECO:0000256" key="8">
    <source>
        <dbReference type="ARBA" id="ARBA00022801"/>
    </source>
</evidence>
<organism evidence="15 16">
    <name type="scientific">Dimorphilus gyrociliatus</name>
    <dbReference type="NCBI Taxonomy" id="2664684"/>
    <lineage>
        <taxon>Eukaryota</taxon>
        <taxon>Metazoa</taxon>
        <taxon>Spiralia</taxon>
        <taxon>Lophotrochozoa</taxon>
        <taxon>Annelida</taxon>
        <taxon>Polychaeta</taxon>
        <taxon>Polychaeta incertae sedis</taxon>
        <taxon>Dinophilidae</taxon>
        <taxon>Dimorphilus</taxon>
    </lineage>
</organism>
<comment type="subcellular location">
    <subcellularLocation>
        <location evidence="2">Nucleus</location>
    </subcellularLocation>
</comment>
<dbReference type="GO" id="GO:0006302">
    <property type="term" value="P:double-strand break repair"/>
    <property type="evidence" value="ECO:0007669"/>
    <property type="project" value="TreeGrafter"/>
</dbReference>
<dbReference type="InterPro" id="IPR042530">
    <property type="entry name" value="EME1/EME2_C"/>
</dbReference>
<keyword evidence="7" id="KW-0227">DNA damage</keyword>
<evidence type="ECO:0000256" key="3">
    <source>
        <dbReference type="ARBA" id="ARBA00005313"/>
    </source>
</evidence>
<evidence type="ECO:0000256" key="4">
    <source>
        <dbReference type="ARBA" id="ARBA00022722"/>
    </source>
</evidence>
<feature type="region of interest" description="Disordered" evidence="14">
    <location>
        <begin position="33"/>
        <end position="59"/>
    </location>
</feature>
<dbReference type="Gene3D" id="1.10.150.670">
    <property type="entry name" value="Crossover junction endonuclease EME1, DNA-binding domain"/>
    <property type="match status" value="1"/>
</dbReference>
<feature type="region of interest" description="Disordered" evidence="14">
    <location>
        <begin position="1"/>
        <end position="21"/>
    </location>
</feature>
<evidence type="ECO:0000313" key="16">
    <source>
        <dbReference type="Proteomes" id="UP000549394"/>
    </source>
</evidence>
<comment type="caution">
    <text evidence="15">The sequence shown here is derived from an EMBL/GenBank/DDBJ whole genome shotgun (WGS) entry which is preliminary data.</text>
</comment>
<evidence type="ECO:0000256" key="13">
    <source>
        <dbReference type="ARBA" id="ARBA00023254"/>
    </source>
</evidence>
<dbReference type="GO" id="GO:0031297">
    <property type="term" value="P:replication fork processing"/>
    <property type="evidence" value="ECO:0007669"/>
    <property type="project" value="TreeGrafter"/>
</dbReference>
<keyword evidence="11" id="KW-0234">DNA repair</keyword>
<dbReference type="GO" id="GO:0046872">
    <property type="term" value="F:metal ion binding"/>
    <property type="evidence" value="ECO:0007669"/>
    <property type="project" value="UniProtKB-KW"/>
</dbReference>
<evidence type="ECO:0000256" key="7">
    <source>
        <dbReference type="ARBA" id="ARBA00022763"/>
    </source>
</evidence>
<keyword evidence="10" id="KW-0233">DNA recombination</keyword>
<evidence type="ECO:0000256" key="2">
    <source>
        <dbReference type="ARBA" id="ARBA00004123"/>
    </source>
</evidence>
<dbReference type="AlphaFoldDB" id="A0A7I8VPZ2"/>
<name>A0A7I8VPZ2_9ANNE</name>
<keyword evidence="12" id="KW-0539">Nucleus</keyword>
<keyword evidence="5" id="KW-0479">Metal-binding</keyword>
<keyword evidence="16" id="KW-1185">Reference proteome</keyword>
<comment type="cofactor">
    <cofactor evidence="1">
        <name>Mg(2+)</name>
        <dbReference type="ChEBI" id="CHEBI:18420"/>
    </cofactor>
</comment>
<dbReference type="InterPro" id="IPR033310">
    <property type="entry name" value="Mms4/EME1/EME2"/>
</dbReference>
<dbReference type="EMBL" id="CAJFCJ010000007">
    <property type="protein sequence ID" value="CAD5117815.1"/>
    <property type="molecule type" value="Genomic_DNA"/>
</dbReference>
<evidence type="ECO:0000256" key="11">
    <source>
        <dbReference type="ARBA" id="ARBA00023204"/>
    </source>
</evidence>
<gene>
    <name evidence="15" type="ORF">DGYR_LOCUS6300</name>
</gene>
<dbReference type="Proteomes" id="UP000549394">
    <property type="component" value="Unassembled WGS sequence"/>
</dbReference>